<dbReference type="InterPro" id="IPR008978">
    <property type="entry name" value="HSP20-like_chaperone"/>
</dbReference>
<evidence type="ECO:0000259" key="3">
    <source>
        <dbReference type="PROSITE" id="PS01031"/>
    </source>
</evidence>
<evidence type="ECO:0000313" key="5">
    <source>
        <dbReference type="EMBL" id="SOH04742.1"/>
    </source>
</evidence>
<evidence type="ECO:0000256" key="1">
    <source>
        <dbReference type="PROSITE-ProRule" id="PRU00285"/>
    </source>
</evidence>
<dbReference type="CDD" id="cd06464">
    <property type="entry name" value="ACD_sHsps-like"/>
    <property type="match status" value="1"/>
</dbReference>
<reference evidence="4 7" key="3">
    <citation type="submission" date="2020-02" db="EMBL/GenBank/DDBJ databases">
        <title>Newly sequenced genome of strain CSTR1 showed variability in Candidatus Kuenenia stuttgartiensis genomes.</title>
        <authorList>
            <person name="Ding C."/>
            <person name="Adrian L."/>
        </authorList>
    </citation>
    <scope>NUCLEOTIDE SEQUENCE [LARGE SCALE GENOMIC DNA]</scope>
    <source>
        <strain evidence="4 7">CSTR1</strain>
    </source>
</reference>
<reference evidence="6" key="2">
    <citation type="submission" date="2017-10" db="EMBL/GenBank/DDBJ databases">
        <authorList>
            <person name="Frank J."/>
        </authorList>
    </citation>
    <scope>NUCLEOTIDE SEQUENCE [LARGE SCALE GENOMIC DNA]</scope>
</reference>
<proteinExistence type="inferred from homology"/>
<evidence type="ECO:0000313" key="7">
    <source>
        <dbReference type="Proteomes" id="UP000501926"/>
    </source>
</evidence>
<dbReference type="EMBL" id="CP049055">
    <property type="protein sequence ID" value="QII14208.1"/>
    <property type="molecule type" value="Genomic_DNA"/>
</dbReference>
<organism evidence="5 6">
    <name type="scientific">Kuenenia stuttgartiensis</name>
    <dbReference type="NCBI Taxonomy" id="174633"/>
    <lineage>
        <taxon>Bacteria</taxon>
        <taxon>Pseudomonadati</taxon>
        <taxon>Planctomycetota</taxon>
        <taxon>Candidatus Brocadiia</taxon>
        <taxon>Candidatus Brocadiales</taxon>
        <taxon>Candidatus Brocadiaceae</taxon>
        <taxon>Candidatus Kuenenia</taxon>
    </lineage>
</organism>
<evidence type="ECO:0000256" key="2">
    <source>
        <dbReference type="RuleBase" id="RU003616"/>
    </source>
</evidence>
<dbReference type="SUPFAM" id="SSF49764">
    <property type="entry name" value="HSP20-like chaperones"/>
    <property type="match status" value="1"/>
</dbReference>
<accession>A0A2C9CGA0</accession>
<evidence type="ECO:0000313" key="6">
    <source>
        <dbReference type="Proteomes" id="UP000221734"/>
    </source>
</evidence>
<feature type="domain" description="SHSP" evidence="3">
    <location>
        <begin position="37"/>
        <end position="149"/>
    </location>
</feature>
<dbReference type="InterPro" id="IPR031107">
    <property type="entry name" value="Small_HSP"/>
</dbReference>
<dbReference type="PROSITE" id="PS01031">
    <property type="entry name" value="SHSP"/>
    <property type="match status" value="1"/>
</dbReference>
<protein>
    <submittedName>
        <fullName evidence="4">Small heat shock protein-like protein</fullName>
    </submittedName>
</protein>
<dbReference type="KEGG" id="kst:KSMBR1_2247"/>
<name>A0A2C9CGA0_KUEST</name>
<comment type="similarity">
    <text evidence="1 2">Belongs to the small heat shock protein (HSP20) family.</text>
</comment>
<dbReference type="Gene3D" id="2.60.40.790">
    <property type="match status" value="1"/>
</dbReference>
<dbReference type="PANTHER" id="PTHR11527">
    <property type="entry name" value="HEAT-SHOCK PROTEIN 20 FAMILY MEMBER"/>
    <property type="match status" value="1"/>
</dbReference>
<keyword evidence="4" id="KW-0346">Stress response</keyword>
<dbReference type="Pfam" id="PF00011">
    <property type="entry name" value="HSP20"/>
    <property type="match status" value="1"/>
</dbReference>
<dbReference type="AlphaFoldDB" id="A0A2C9CGA0"/>
<dbReference type="Proteomes" id="UP000501926">
    <property type="component" value="Chromosome"/>
</dbReference>
<dbReference type="EMBL" id="LT934425">
    <property type="protein sequence ID" value="SOH04742.1"/>
    <property type="molecule type" value="Genomic_DNA"/>
</dbReference>
<gene>
    <name evidence="5" type="primary">hsp_3</name>
    <name evidence="4" type="ORF">KsCSTR_48310</name>
    <name evidence="5" type="ORF">KSMBR1_2247</name>
</gene>
<keyword evidence="6" id="KW-1185">Reference proteome</keyword>
<dbReference type="OrthoDB" id="288864at2"/>
<sequence>MNLIRWENTDPLEGFTHIQREMGDLIDFLSSGSKTEGYVGAEFPQMVVSMNKDNVIVRAELPGIKVIDLDVQVADDILTIKGERKPNTGEGHITYLRRERNFGTFARSTMLPEKVDAEKVVASYKNGVLTITLPKAAEKKPKQIEIKKS</sequence>
<reference evidence="5" key="1">
    <citation type="submission" date="2017-10" db="EMBL/GenBank/DDBJ databases">
        <authorList>
            <person name="Banno H."/>
            <person name="Chua N.-H."/>
        </authorList>
    </citation>
    <scope>NUCLEOTIDE SEQUENCE [LARGE SCALE GENOMIC DNA]</scope>
    <source>
        <strain evidence="5">Kuenenia_mbr1_ru-nijmegen</strain>
    </source>
</reference>
<dbReference type="InterPro" id="IPR002068">
    <property type="entry name" value="A-crystallin/Hsp20_dom"/>
</dbReference>
<evidence type="ECO:0000313" key="4">
    <source>
        <dbReference type="EMBL" id="QII14208.1"/>
    </source>
</evidence>
<dbReference type="Proteomes" id="UP000221734">
    <property type="component" value="Chromosome Kuenenia_stuttgartiensis_MBR1"/>
</dbReference>
<dbReference type="RefSeq" id="WP_099325426.1">
    <property type="nucleotide sequence ID" value="NZ_CP049055.1"/>
</dbReference>